<dbReference type="Gene3D" id="3.40.50.150">
    <property type="entry name" value="Vaccinia Virus protein VP39"/>
    <property type="match status" value="1"/>
</dbReference>
<comment type="caution">
    <text evidence="1">The sequence shown here is derived from an EMBL/GenBank/DDBJ whole genome shotgun (WGS) entry which is preliminary data.</text>
</comment>
<dbReference type="EMBL" id="JACOPS010000003">
    <property type="protein sequence ID" value="MBC5728262.1"/>
    <property type="molecule type" value="Genomic_DNA"/>
</dbReference>
<name>A0ABR7HLA3_9FIRM</name>
<evidence type="ECO:0008006" key="3">
    <source>
        <dbReference type="Google" id="ProtNLM"/>
    </source>
</evidence>
<organism evidence="1 2">
    <name type="scientific">Ruminococcus intestinalis</name>
    <dbReference type="NCBI Taxonomy" id="2763066"/>
    <lineage>
        <taxon>Bacteria</taxon>
        <taxon>Bacillati</taxon>
        <taxon>Bacillota</taxon>
        <taxon>Clostridia</taxon>
        <taxon>Eubacteriales</taxon>
        <taxon>Oscillospiraceae</taxon>
        <taxon>Ruminococcus</taxon>
    </lineage>
</organism>
<protein>
    <recommendedName>
        <fullName evidence="3">Restriction endonuclease subunit M</fullName>
    </recommendedName>
</protein>
<dbReference type="InterPro" id="IPR029063">
    <property type="entry name" value="SAM-dependent_MTases_sf"/>
</dbReference>
<evidence type="ECO:0000313" key="2">
    <source>
        <dbReference type="Proteomes" id="UP000636755"/>
    </source>
</evidence>
<dbReference type="RefSeq" id="WP_186935422.1">
    <property type="nucleotide sequence ID" value="NZ_JACOPS010000003.1"/>
</dbReference>
<accession>A0ABR7HLA3</accession>
<sequence>MKQVKSKQRVADHGEVFTAEREVKAMCDLVSQECDRIDSRFLEPACGNGNFLVEILTRKLATVKRLYKSNPYDFDRYSVLAVSSVYGVDIMQDNTEECRNRLYSIWEKEYKAVCKKQCNDDTRKSVKYILQKNILCGNALTLMCVDEHQNDTDIPIVFPEWSMVLGTKLKRRDFRLDVLLKANEKPKKSKQQSLFNSDDTNQYLSKNPVTDEYMAEPICEYPPINYRRIWENG</sequence>
<dbReference type="SUPFAM" id="SSF53335">
    <property type="entry name" value="S-adenosyl-L-methionine-dependent methyltransferases"/>
    <property type="match status" value="1"/>
</dbReference>
<proteinExistence type="predicted"/>
<keyword evidence="2" id="KW-1185">Reference proteome</keyword>
<gene>
    <name evidence="1" type="ORF">H8R91_06985</name>
</gene>
<evidence type="ECO:0000313" key="1">
    <source>
        <dbReference type="EMBL" id="MBC5728262.1"/>
    </source>
</evidence>
<dbReference type="Proteomes" id="UP000636755">
    <property type="component" value="Unassembled WGS sequence"/>
</dbReference>
<reference evidence="1 2" key="1">
    <citation type="submission" date="2020-08" db="EMBL/GenBank/DDBJ databases">
        <title>Genome public.</title>
        <authorList>
            <person name="Liu C."/>
            <person name="Sun Q."/>
        </authorList>
    </citation>
    <scope>NUCLEOTIDE SEQUENCE [LARGE SCALE GENOMIC DNA]</scope>
    <source>
        <strain evidence="1 2">NSJ-71</strain>
    </source>
</reference>